<dbReference type="EMBL" id="CAJNRD030001116">
    <property type="protein sequence ID" value="CAG5074837.1"/>
    <property type="molecule type" value="Genomic_DNA"/>
</dbReference>
<dbReference type="GO" id="GO:0005739">
    <property type="term" value="C:mitochondrion"/>
    <property type="evidence" value="ECO:0007669"/>
    <property type="project" value="InterPro"/>
</dbReference>
<evidence type="ECO:0000313" key="13">
    <source>
        <dbReference type="EMBL" id="CAG5074837.1"/>
    </source>
</evidence>
<keyword evidence="14" id="KW-1185">Reference proteome</keyword>
<dbReference type="InterPro" id="IPR023457">
    <property type="entry name" value="Met-tRNA_synth_2"/>
</dbReference>
<dbReference type="Gene3D" id="3.40.50.620">
    <property type="entry name" value="HUPs"/>
    <property type="match status" value="1"/>
</dbReference>
<feature type="compositionally biased region" description="Basic and acidic residues" evidence="11">
    <location>
        <begin position="70"/>
        <end position="91"/>
    </location>
</feature>
<dbReference type="InterPro" id="IPR010591">
    <property type="entry name" value="ATP11"/>
</dbReference>
<dbReference type="Gene3D" id="1.10.730.10">
    <property type="entry name" value="Isoleucyl-tRNA Synthetase, Domain 1"/>
    <property type="match status" value="1"/>
</dbReference>
<dbReference type="GO" id="GO:0065003">
    <property type="term" value="P:protein-containing complex assembly"/>
    <property type="evidence" value="ECO:0007669"/>
    <property type="project" value="InterPro"/>
</dbReference>
<reference evidence="13" key="1">
    <citation type="submission" date="2021-04" db="EMBL/GenBank/DDBJ databases">
        <authorList>
            <person name="Chebbi M.A.C M."/>
        </authorList>
    </citation>
    <scope>NUCLEOTIDE SEQUENCE</scope>
</reference>
<dbReference type="InterPro" id="IPR014758">
    <property type="entry name" value="Met-tRNA_synth"/>
</dbReference>
<name>A0A8J2GZT3_COTCN</name>
<sequence>MSKILSLRLLNSSVVNNNFFYKNIMTSSAVRAKKLLEGLKDNPYFDKYAGAIAKLQQTNPDEFISRIEETEKKKRPSKSKESAAKINKEASAKPSLSSDLKQTKVSRLSDVMKLELLEDKGKQEITDIWLNYHKQKDCICGVMEPETFDLMFERGSQYPTFILPLPRENGYEFILSQFSGNEIHMTPLLWYQTHQENAPECLTIVHYTDLRDYKGIVLMKGEFDSKTINVQEAQCLANELQLYYAKDNPERLKLLETFTKHPDQFKHMDLVKQQVFYYHHYYYSFTASKLMTPLMRSVSNNKSWINKTFTRTYVDYRPKNVYLTTPIFYVNAGPHIGHLYTASLADALARYNRMLGHQVFLSTGTDEHGNKVSDAANANNLSPQNYTDKISGLFKDMCDNFDISYSNFIRTTDLRHHQAVNHFWTTLKENGHLYLGKYSGWYCVSDEAFVPESELLEKVSNGKTIKVSAASGNLVQWMEEDNYKFKLSSMQDDLKYWLKNVKAVEPIKFHKILTSWIEEGSCLEDLSVSRPVSRAPWGIKVPNDNSHTIYVWLDALVSYLTSLGYPKNQEFAKFWPPTVQIIGKDILKFHGVYWPAFSMAAGLDPPRTLLCHSHWTVDDEKISKSKGNVVSPSEAANKLFTADGLRYFLLREAVPHSDANYSEDKIRKILNAELADTLGNLVSRCMGKALNPGKIIPEPCVRHAETLGSDEALKLVESLENLSSVAHNHYNNFNLHSVVDTVMQSLFLANKMIDHDKPWTLAKQTDNPEAQKKLESVLALGLEAARLGSLILTPIIPQLTSHLLDFLNVPSNARMWDNTKYLNTGRNDQINTPKQDYAFFKKLR</sequence>
<dbReference type="InterPro" id="IPR033911">
    <property type="entry name" value="MetRS_core"/>
</dbReference>
<evidence type="ECO:0000256" key="10">
    <source>
        <dbReference type="RuleBase" id="RU363039"/>
    </source>
</evidence>
<feature type="region of interest" description="Disordered" evidence="11">
    <location>
        <begin position="70"/>
        <end position="98"/>
    </location>
</feature>
<dbReference type="GO" id="GO:0004825">
    <property type="term" value="F:methionine-tRNA ligase activity"/>
    <property type="evidence" value="ECO:0007669"/>
    <property type="project" value="UniProtKB-EC"/>
</dbReference>
<feature type="domain" description="Methionyl/Leucyl tRNA synthetase" evidence="12">
    <location>
        <begin position="321"/>
        <end position="686"/>
    </location>
</feature>
<comment type="catalytic activity">
    <reaction evidence="9">
        <text>tRNA(Met) + L-methionine + ATP = L-methionyl-tRNA(Met) + AMP + diphosphate</text>
        <dbReference type="Rhea" id="RHEA:13481"/>
        <dbReference type="Rhea" id="RHEA-COMP:9667"/>
        <dbReference type="Rhea" id="RHEA-COMP:9698"/>
        <dbReference type="ChEBI" id="CHEBI:30616"/>
        <dbReference type="ChEBI" id="CHEBI:33019"/>
        <dbReference type="ChEBI" id="CHEBI:57844"/>
        <dbReference type="ChEBI" id="CHEBI:78442"/>
        <dbReference type="ChEBI" id="CHEBI:78530"/>
        <dbReference type="ChEBI" id="CHEBI:456215"/>
        <dbReference type="EC" id="6.1.1.10"/>
    </reaction>
</comment>
<dbReference type="AlphaFoldDB" id="A0A8J2GZT3"/>
<evidence type="ECO:0000256" key="11">
    <source>
        <dbReference type="SAM" id="MobiDB-lite"/>
    </source>
</evidence>
<dbReference type="InterPro" id="IPR014729">
    <property type="entry name" value="Rossmann-like_a/b/a_fold"/>
</dbReference>
<evidence type="ECO:0000256" key="9">
    <source>
        <dbReference type="ARBA" id="ARBA00047364"/>
    </source>
</evidence>
<evidence type="ECO:0000256" key="3">
    <source>
        <dbReference type="ARBA" id="ARBA00022741"/>
    </source>
</evidence>
<accession>A0A8J2GZT3</accession>
<evidence type="ECO:0000256" key="7">
    <source>
        <dbReference type="ARBA" id="ARBA00026124"/>
    </source>
</evidence>
<keyword evidence="4 10" id="KW-0067">ATP-binding</keyword>
<keyword evidence="2 10" id="KW-0436">Ligase</keyword>
<dbReference type="InterPro" id="IPR015413">
    <property type="entry name" value="Methionyl/Leucyl_tRNA_Synth"/>
</dbReference>
<keyword evidence="5 10" id="KW-0648">Protein biosynthesis</keyword>
<dbReference type="EC" id="6.1.1.10" evidence="1"/>
<organism evidence="13 14">
    <name type="scientific">Cotesia congregata</name>
    <name type="common">Parasitoid wasp</name>
    <name type="synonym">Apanteles congregatus</name>
    <dbReference type="NCBI Taxonomy" id="51543"/>
    <lineage>
        <taxon>Eukaryota</taxon>
        <taxon>Metazoa</taxon>
        <taxon>Ecdysozoa</taxon>
        <taxon>Arthropoda</taxon>
        <taxon>Hexapoda</taxon>
        <taxon>Insecta</taxon>
        <taxon>Pterygota</taxon>
        <taxon>Neoptera</taxon>
        <taxon>Endopterygota</taxon>
        <taxon>Hymenoptera</taxon>
        <taxon>Apocrita</taxon>
        <taxon>Ichneumonoidea</taxon>
        <taxon>Braconidae</taxon>
        <taxon>Microgastrinae</taxon>
        <taxon>Cotesia</taxon>
    </lineage>
</organism>
<gene>
    <name evidence="13" type="ORF">HICCMSTLAB_LOCUS1070</name>
</gene>
<dbReference type="Gene3D" id="2.170.220.10">
    <property type="match status" value="1"/>
</dbReference>
<dbReference type="CDD" id="cd00814">
    <property type="entry name" value="MetRS_core"/>
    <property type="match status" value="1"/>
</dbReference>
<evidence type="ECO:0000256" key="2">
    <source>
        <dbReference type="ARBA" id="ARBA00022598"/>
    </source>
</evidence>
<comment type="similarity">
    <text evidence="10">Belongs to the class-I aminoacyl-tRNA synthetase family.</text>
</comment>
<dbReference type="GO" id="GO:0006431">
    <property type="term" value="P:methionyl-tRNA aminoacylation"/>
    <property type="evidence" value="ECO:0007669"/>
    <property type="project" value="InterPro"/>
</dbReference>
<evidence type="ECO:0000256" key="6">
    <source>
        <dbReference type="ARBA" id="ARBA00023146"/>
    </source>
</evidence>
<keyword evidence="6 10" id="KW-0030">Aminoacyl-tRNA synthetase</keyword>
<dbReference type="PANTHER" id="PTHR43326:SF1">
    <property type="entry name" value="METHIONINE--TRNA LIGASE, MITOCHONDRIAL"/>
    <property type="match status" value="1"/>
</dbReference>
<dbReference type="Pfam" id="PF09334">
    <property type="entry name" value="tRNA-synt_1g"/>
    <property type="match status" value="1"/>
</dbReference>
<evidence type="ECO:0000256" key="4">
    <source>
        <dbReference type="ARBA" id="ARBA00022840"/>
    </source>
</evidence>
<evidence type="ECO:0000256" key="5">
    <source>
        <dbReference type="ARBA" id="ARBA00022917"/>
    </source>
</evidence>
<dbReference type="GO" id="GO:0005524">
    <property type="term" value="F:ATP binding"/>
    <property type="evidence" value="ECO:0007669"/>
    <property type="project" value="UniProtKB-KW"/>
</dbReference>
<comment type="caution">
    <text evidence="13">The sequence shown here is derived from an EMBL/GenBank/DDBJ whole genome shotgun (WGS) entry which is preliminary data.</text>
</comment>
<dbReference type="Proteomes" id="UP000786811">
    <property type="component" value="Unassembled WGS sequence"/>
</dbReference>
<dbReference type="PRINTS" id="PR01041">
    <property type="entry name" value="TRNASYNTHMET"/>
</dbReference>
<evidence type="ECO:0000259" key="12">
    <source>
        <dbReference type="Pfam" id="PF09334"/>
    </source>
</evidence>
<proteinExistence type="inferred from homology"/>
<dbReference type="InterPro" id="IPR009080">
    <property type="entry name" value="tRNAsynth_Ia_anticodon-bd"/>
</dbReference>
<dbReference type="Pfam" id="PF06644">
    <property type="entry name" value="ATP11"/>
    <property type="match status" value="1"/>
</dbReference>
<protein>
    <recommendedName>
        <fullName evidence="7">Methionine--tRNA ligase, mitochondrial</fullName>
        <ecNumber evidence="1">6.1.1.10</ecNumber>
    </recommendedName>
    <alternativeName>
        <fullName evidence="8">Mitochondrial methionyl-tRNA synthetase</fullName>
    </alternativeName>
</protein>
<dbReference type="OrthoDB" id="24670at2759"/>
<dbReference type="PANTHER" id="PTHR43326">
    <property type="entry name" value="METHIONYL-TRNA SYNTHETASE"/>
    <property type="match status" value="1"/>
</dbReference>
<evidence type="ECO:0000256" key="1">
    <source>
        <dbReference type="ARBA" id="ARBA00012838"/>
    </source>
</evidence>
<evidence type="ECO:0000256" key="8">
    <source>
        <dbReference type="ARBA" id="ARBA00030331"/>
    </source>
</evidence>
<dbReference type="SUPFAM" id="SSF47323">
    <property type="entry name" value="Anticodon-binding domain of a subclass of class I aminoacyl-tRNA synthetases"/>
    <property type="match status" value="1"/>
</dbReference>
<dbReference type="NCBIfam" id="TIGR00398">
    <property type="entry name" value="metG"/>
    <property type="match status" value="1"/>
</dbReference>
<evidence type="ECO:0000313" key="14">
    <source>
        <dbReference type="Proteomes" id="UP000786811"/>
    </source>
</evidence>
<dbReference type="SUPFAM" id="SSF52374">
    <property type="entry name" value="Nucleotidylyl transferase"/>
    <property type="match status" value="1"/>
</dbReference>
<keyword evidence="3 10" id="KW-0547">Nucleotide-binding</keyword>
<dbReference type="FunFam" id="2.170.220.10:FF:000001">
    <property type="entry name" value="methionine--tRNA ligase, mitochondrial"/>
    <property type="match status" value="1"/>
</dbReference>